<dbReference type="PANTHER" id="PTHR21666:SF270">
    <property type="entry name" value="MUREIN HYDROLASE ACTIVATOR ENVC"/>
    <property type="match status" value="1"/>
</dbReference>
<evidence type="ECO:0000259" key="1">
    <source>
        <dbReference type="Pfam" id="PF01551"/>
    </source>
</evidence>
<dbReference type="SUPFAM" id="SSF51261">
    <property type="entry name" value="Duplicated hybrid motif"/>
    <property type="match status" value="1"/>
</dbReference>
<dbReference type="OrthoDB" id="9801834at2"/>
<organism evidence="2 3">
    <name type="scientific">Denitrovibrio acetiphilus (strain DSM 12809 / NBRC 114555 / N2460)</name>
    <dbReference type="NCBI Taxonomy" id="522772"/>
    <lineage>
        <taxon>Bacteria</taxon>
        <taxon>Pseudomonadati</taxon>
        <taxon>Deferribacterota</taxon>
        <taxon>Deferribacteres</taxon>
        <taxon>Deferribacterales</taxon>
        <taxon>Geovibrionaceae</taxon>
        <taxon>Denitrovibrio</taxon>
    </lineage>
</organism>
<dbReference type="eggNOG" id="COG0739">
    <property type="taxonomic scope" value="Bacteria"/>
</dbReference>
<protein>
    <submittedName>
        <fullName evidence="2">Peptidase M23</fullName>
    </submittedName>
</protein>
<dbReference type="InterPro" id="IPR011055">
    <property type="entry name" value="Dup_hybrid_motif"/>
</dbReference>
<dbReference type="Proteomes" id="UP000002012">
    <property type="component" value="Chromosome"/>
</dbReference>
<dbReference type="InterPro" id="IPR016047">
    <property type="entry name" value="M23ase_b-sheet_dom"/>
</dbReference>
<dbReference type="PaxDb" id="522772-Dacet_1992"/>
<dbReference type="InParanoid" id="D4H1J5"/>
<dbReference type="GO" id="GO:0004222">
    <property type="term" value="F:metalloendopeptidase activity"/>
    <property type="evidence" value="ECO:0007669"/>
    <property type="project" value="TreeGrafter"/>
</dbReference>
<dbReference type="CDD" id="cd12797">
    <property type="entry name" value="M23_peptidase"/>
    <property type="match status" value="1"/>
</dbReference>
<name>D4H1J5_DENA2</name>
<evidence type="ECO:0000313" key="2">
    <source>
        <dbReference type="EMBL" id="ADD68755.1"/>
    </source>
</evidence>
<gene>
    <name evidence="2" type="ordered locus">Dacet_1992</name>
</gene>
<dbReference type="InterPro" id="IPR050570">
    <property type="entry name" value="Cell_wall_metabolism_enzyme"/>
</dbReference>
<dbReference type="Pfam" id="PF01551">
    <property type="entry name" value="Peptidase_M23"/>
    <property type="match status" value="1"/>
</dbReference>
<keyword evidence="3" id="KW-1185">Reference proteome</keyword>
<evidence type="ECO:0000313" key="3">
    <source>
        <dbReference type="Proteomes" id="UP000002012"/>
    </source>
</evidence>
<dbReference type="AlphaFoldDB" id="D4H1J5"/>
<sequence>MIYPYFLLNKHVNVHPVVRLSGDPLMIILDESMVKELLEMSGDSEGINDCFDNFIKASGSSWAVGMYMENRESILSQYQQMAVDRRYYHLGIDICAPAGTPVYAPLDGVVYESGYEKGEGNYGGYAILRHAIGTSEPFYSMYGHMSVKTLPAEGAALKAGDMIAEIGDLHENGGWNHHTHIQIITEKGREQGYFFKGYCAESALPEIESLCPSPLPLITAGIFKVN</sequence>
<dbReference type="RefSeq" id="WP_013011259.1">
    <property type="nucleotide sequence ID" value="NC_013943.1"/>
</dbReference>
<dbReference type="STRING" id="522772.Dacet_1992"/>
<accession>D4H1J5</accession>
<dbReference type="Gene3D" id="2.70.70.10">
    <property type="entry name" value="Glucose Permease (Domain IIA)"/>
    <property type="match status" value="1"/>
</dbReference>
<reference evidence="2 3" key="1">
    <citation type="journal article" date="2010" name="Stand. Genomic Sci.">
        <title>Complete genome sequence of Denitrovibrio acetiphilus type strain (N2460).</title>
        <authorList>
            <person name="Kiss H."/>
            <person name="Lang E."/>
            <person name="Lapidus A."/>
            <person name="Copeland A."/>
            <person name="Nolan M."/>
            <person name="Glavina Del Rio T."/>
            <person name="Chen F."/>
            <person name="Lucas S."/>
            <person name="Tice H."/>
            <person name="Cheng J.F."/>
            <person name="Han C."/>
            <person name="Goodwin L."/>
            <person name="Pitluck S."/>
            <person name="Liolios K."/>
            <person name="Pati A."/>
            <person name="Ivanova N."/>
            <person name="Mavromatis K."/>
            <person name="Chen A."/>
            <person name="Palaniappan K."/>
            <person name="Land M."/>
            <person name="Hauser L."/>
            <person name="Chang Y.J."/>
            <person name="Jeffries C.D."/>
            <person name="Detter J.C."/>
            <person name="Brettin T."/>
            <person name="Spring S."/>
            <person name="Rohde M."/>
            <person name="Goker M."/>
            <person name="Woyke T."/>
            <person name="Bristow J."/>
            <person name="Eisen J.A."/>
            <person name="Markowitz V."/>
            <person name="Hugenholtz P."/>
            <person name="Kyrpides N.C."/>
            <person name="Klenk H.P."/>
        </authorList>
    </citation>
    <scope>NUCLEOTIDE SEQUENCE [LARGE SCALE GENOMIC DNA]</scope>
    <source>
        <strain evidence="3">DSM 12809 / NBRC 114555 / N2460</strain>
    </source>
</reference>
<proteinExistence type="predicted"/>
<dbReference type="EMBL" id="CP001968">
    <property type="protein sequence ID" value="ADD68755.1"/>
    <property type="molecule type" value="Genomic_DNA"/>
</dbReference>
<feature type="domain" description="M23ase beta-sheet core" evidence="1">
    <location>
        <begin position="88"/>
        <end position="185"/>
    </location>
</feature>
<dbReference type="HOGENOM" id="CLU_104232_0_0_0"/>
<dbReference type="KEGG" id="dap:Dacet_1992"/>
<dbReference type="PANTHER" id="PTHR21666">
    <property type="entry name" value="PEPTIDASE-RELATED"/>
    <property type="match status" value="1"/>
</dbReference>